<accession>A0A918FW36</accession>
<evidence type="ECO:0000313" key="3">
    <source>
        <dbReference type="Proteomes" id="UP000606194"/>
    </source>
</evidence>
<comment type="caution">
    <text evidence="2">The sequence shown here is derived from an EMBL/GenBank/DDBJ whole genome shotgun (WGS) entry which is preliminary data.</text>
</comment>
<feature type="domain" description="ATPase AAA-type core" evidence="1">
    <location>
        <begin position="208"/>
        <end position="333"/>
    </location>
</feature>
<dbReference type="Proteomes" id="UP000606194">
    <property type="component" value="Unassembled WGS sequence"/>
</dbReference>
<dbReference type="EMBL" id="BMTL01000010">
    <property type="protein sequence ID" value="GGR87711.1"/>
    <property type="molecule type" value="Genomic_DNA"/>
</dbReference>
<dbReference type="InterPro" id="IPR051396">
    <property type="entry name" value="Bact_Antivir_Def_Nuclease"/>
</dbReference>
<dbReference type="GO" id="GO:0005524">
    <property type="term" value="F:ATP binding"/>
    <property type="evidence" value="ECO:0007669"/>
    <property type="project" value="InterPro"/>
</dbReference>
<dbReference type="GO" id="GO:0016887">
    <property type="term" value="F:ATP hydrolysis activity"/>
    <property type="evidence" value="ECO:0007669"/>
    <property type="project" value="InterPro"/>
</dbReference>
<protein>
    <recommendedName>
        <fullName evidence="1">ATPase AAA-type core domain-containing protein</fullName>
    </recommendedName>
</protein>
<evidence type="ECO:0000313" key="2">
    <source>
        <dbReference type="EMBL" id="GGR87711.1"/>
    </source>
</evidence>
<reference evidence="2" key="1">
    <citation type="journal article" date="2014" name="Int. J. Syst. Evol. Microbiol.">
        <title>Complete genome sequence of Corynebacterium casei LMG S-19264T (=DSM 44701T), isolated from a smear-ripened cheese.</title>
        <authorList>
            <consortium name="US DOE Joint Genome Institute (JGI-PGF)"/>
            <person name="Walter F."/>
            <person name="Albersmeier A."/>
            <person name="Kalinowski J."/>
            <person name="Ruckert C."/>
        </authorList>
    </citation>
    <scope>NUCLEOTIDE SEQUENCE</scope>
    <source>
        <strain evidence="2">JCM 4386</strain>
    </source>
</reference>
<evidence type="ECO:0000259" key="1">
    <source>
        <dbReference type="Pfam" id="PF13304"/>
    </source>
</evidence>
<dbReference type="AlphaFoldDB" id="A0A918FW36"/>
<organism evidence="2 3">
    <name type="scientific">Streptomyces humidus</name>
    <dbReference type="NCBI Taxonomy" id="52259"/>
    <lineage>
        <taxon>Bacteria</taxon>
        <taxon>Bacillati</taxon>
        <taxon>Actinomycetota</taxon>
        <taxon>Actinomycetes</taxon>
        <taxon>Kitasatosporales</taxon>
        <taxon>Streptomycetaceae</taxon>
        <taxon>Streptomyces</taxon>
    </lineage>
</organism>
<dbReference type="RefSeq" id="WP_190149605.1">
    <property type="nucleotide sequence ID" value="NZ_BMTL01000010.1"/>
</dbReference>
<dbReference type="PANTHER" id="PTHR43581">
    <property type="entry name" value="ATP/GTP PHOSPHATASE"/>
    <property type="match status" value="1"/>
</dbReference>
<dbReference type="InterPro" id="IPR003959">
    <property type="entry name" value="ATPase_AAA_core"/>
</dbReference>
<gene>
    <name evidence="2" type="ORF">GCM10010269_28610</name>
</gene>
<dbReference type="SUPFAM" id="SSF52540">
    <property type="entry name" value="P-loop containing nucleoside triphosphate hydrolases"/>
    <property type="match status" value="1"/>
</dbReference>
<dbReference type="InterPro" id="IPR027417">
    <property type="entry name" value="P-loop_NTPase"/>
</dbReference>
<reference evidence="2" key="2">
    <citation type="submission" date="2020-09" db="EMBL/GenBank/DDBJ databases">
        <authorList>
            <person name="Sun Q."/>
            <person name="Ohkuma M."/>
        </authorList>
    </citation>
    <scope>NUCLEOTIDE SEQUENCE</scope>
    <source>
        <strain evidence="2">JCM 4386</strain>
    </source>
</reference>
<dbReference type="Gene3D" id="3.40.50.300">
    <property type="entry name" value="P-loop containing nucleotide triphosphate hydrolases"/>
    <property type="match status" value="1"/>
</dbReference>
<dbReference type="PANTHER" id="PTHR43581:SF4">
    <property type="entry name" value="ATP_GTP PHOSPHATASE"/>
    <property type="match status" value="1"/>
</dbReference>
<keyword evidence="3" id="KW-1185">Reference proteome</keyword>
<sequence length="576" mass="63966">MADIIFPGLGISGFRSFGTEMQYSGRLGSVTLLAGQNNAGKSNFLRFFKKLSTSDSSLSILDRPQSHPDTPCRYSLAYSIDKIIESLTPEQRSVEGTLRGLLGHPSLQKFNDGLTWLEFNLEGMLIEEQFRDASGEVAGLVGASRLIANEWNDSNNETARRLNSVRITQRLIGRPLEVLSVETIEAFRQIRPVADGMGANGTHEGAGLLEKLQKLQNPNAETYRRDSEKFGAINKFLQNVLDDDSAQLEVQHNALTLNVHHGGRMLPLENLGTGIHQVVILAAAATVLDRTVVCIEEPEVHLHPILQRKFIRYLANETSNQYLIATHSAHFLDFSYASVIHVSHNGNHTELIPALTPASLSTICSDLGYRPSDLLQTNAIIWVEGPSDRIYLKHWIGQVSSGLIEGIHYSIMFYGGGLLNHLTPEDEEVSDFINLRRLNRRLAIVIDSDKKSQRAHVNATKKRVFAGFDKPNEGGFAWVTQGYTIENYVPFEILRAAVADVHPQAKALQWQGDQWVNPLEVQSRSGKAITPDKNKIARKVCEKWTETPPAGGHLGSMVHRCVQFILDANEGLEETV</sequence>
<proteinExistence type="predicted"/>
<dbReference type="Pfam" id="PF13304">
    <property type="entry name" value="AAA_21"/>
    <property type="match status" value="1"/>
</dbReference>
<name>A0A918FW36_9ACTN</name>